<proteinExistence type="predicted"/>
<organism evidence="1 2">
    <name type="scientific">Trichonephila clavata</name>
    <name type="common">Joro spider</name>
    <name type="synonym">Nephila clavata</name>
    <dbReference type="NCBI Taxonomy" id="2740835"/>
    <lineage>
        <taxon>Eukaryota</taxon>
        <taxon>Metazoa</taxon>
        <taxon>Ecdysozoa</taxon>
        <taxon>Arthropoda</taxon>
        <taxon>Chelicerata</taxon>
        <taxon>Arachnida</taxon>
        <taxon>Araneae</taxon>
        <taxon>Araneomorphae</taxon>
        <taxon>Entelegynae</taxon>
        <taxon>Araneoidea</taxon>
        <taxon>Nephilidae</taxon>
        <taxon>Trichonephila</taxon>
    </lineage>
</organism>
<comment type="caution">
    <text evidence="1">The sequence shown here is derived from an EMBL/GenBank/DDBJ whole genome shotgun (WGS) entry which is preliminary data.</text>
</comment>
<protein>
    <submittedName>
        <fullName evidence="1">Uncharacterized protein</fullName>
    </submittedName>
</protein>
<evidence type="ECO:0000313" key="2">
    <source>
        <dbReference type="Proteomes" id="UP000887116"/>
    </source>
</evidence>
<dbReference type="Proteomes" id="UP000887116">
    <property type="component" value="Unassembled WGS sequence"/>
</dbReference>
<name>A0A8X6IM89_TRICU</name>
<keyword evidence="2" id="KW-1185">Reference proteome</keyword>
<sequence>MRNILHKELGVQKLCTRWDTDAKVNKLFSQQCLDRFNRDQRFVTMSEAWVPHYKLEAVDGKCLSLQERYLFVMAERKIEKNKRKLEDENRQFQSEWENLLF</sequence>
<evidence type="ECO:0000313" key="1">
    <source>
        <dbReference type="EMBL" id="GFQ97187.1"/>
    </source>
</evidence>
<dbReference type="AlphaFoldDB" id="A0A8X6IM89"/>
<dbReference type="EMBL" id="BMAO01014797">
    <property type="protein sequence ID" value="GFQ97187.1"/>
    <property type="molecule type" value="Genomic_DNA"/>
</dbReference>
<gene>
    <name evidence="1" type="ORF">TNCT_169901</name>
</gene>
<dbReference type="OrthoDB" id="10017160at2759"/>
<reference evidence="1" key="1">
    <citation type="submission" date="2020-07" db="EMBL/GenBank/DDBJ databases">
        <title>Multicomponent nature underlies the extraordinary mechanical properties of spider dragline silk.</title>
        <authorList>
            <person name="Kono N."/>
            <person name="Nakamura H."/>
            <person name="Mori M."/>
            <person name="Yoshida Y."/>
            <person name="Ohtoshi R."/>
            <person name="Malay A.D."/>
            <person name="Moran D.A.P."/>
            <person name="Tomita M."/>
            <person name="Numata K."/>
            <person name="Arakawa K."/>
        </authorList>
    </citation>
    <scope>NUCLEOTIDE SEQUENCE</scope>
</reference>
<accession>A0A8X6IM89</accession>